<feature type="transmembrane region" description="Helical" evidence="1">
    <location>
        <begin position="101"/>
        <end position="122"/>
    </location>
</feature>
<dbReference type="OrthoDB" id="9807787at2"/>
<dbReference type="RefSeq" id="WP_013442775.1">
    <property type="nucleotide sequence ID" value="NC_012969.1"/>
</dbReference>
<feature type="transmembrane region" description="Helical" evidence="1">
    <location>
        <begin position="143"/>
        <end position="161"/>
    </location>
</feature>
<keyword evidence="1" id="KW-1133">Transmembrane helix</keyword>
<keyword evidence="3" id="KW-1185">Reference proteome</keyword>
<dbReference type="HOGENOM" id="CLU_041903_1_1_4"/>
<feature type="transmembrane region" description="Helical" evidence="1">
    <location>
        <begin position="48"/>
        <end position="72"/>
    </location>
</feature>
<keyword evidence="1" id="KW-0812">Transmembrane</keyword>
<reference evidence="3" key="1">
    <citation type="submission" date="2009-07" db="EMBL/GenBank/DDBJ databases">
        <title>Complete sequence of chromosome of Methylovorus sp. SIP3-4.</title>
        <authorList>
            <person name="Lucas S."/>
            <person name="Copeland A."/>
            <person name="Lapidus A."/>
            <person name="Glavina del Rio T."/>
            <person name="Tice H."/>
            <person name="Bruce D."/>
            <person name="Goodwin L."/>
            <person name="Pitluck S."/>
            <person name="Clum A."/>
            <person name="Larimer F."/>
            <person name="Land M."/>
            <person name="Hauser L."/>
            <person name="Kyrpides N."/>
            <person name="Mikhailova N."/>
            <person name="Kayluzhnaya M."/>
            <person name="Chistoserdova L."/>
        </authorList>
    </citation>
    <scope>NUCLEOTIDE SEQUENCE [LARGE SCALE GENOMIC DNA]</scope>
    <source>
        <strain evidence="3">SIP3-4</strain>
    </source>
</reference>
<keyword evidence="1" id="KW-0472">Membrane</keyword>
<organism evidence="2 3">
    <name type="scientific">Methylovorus glucosotrophus (strain SIP3-4)</name>
    <dbReference type="NCBI Taxonomy" id="582744"/>
    <lineage>
        <taxon>Bacteria</taxon>
        <taxon>Pseudomonadati</taxon>
        <taxon>Pseudomonadota</taxon>
        <taxon>Betaproteobacteria</taxon>
        <taxon>Nitrosomonadales</taxon>
        <taxon>Methylophilaceae</taxon>
        <taxon>Methylovorus</taxon>
    </lineage>
</organism>
<protein>
    <submittedName>
        <fullName evidence="2">Paraquat-inducible protein A</fullName>
    </submittedName>
</protein>
<dbReference type="AlphaFoldDB" id="C6X773"/>
<dbReference type="STRING" id="582744.Msip34_1974"/>
<gene>
    <name evidence="2" type="ordered locus">Msip34_1974</name>
</gene>
<dbReference type="EMBL" id="CP001674">
    <property type="protein sequence ID" value="ACT51216.1"/>
    <property type="molecule type" value="Genomic_DNA"/>
</dbReference>
<dbReference type="Pfam" id="PF04403">
    <property type="entry name" value="PqiA"/>
    <property type="match status" value="1"/>
</dbReference>
<name>C6X773_METGS</name>
<sequence>MKTYRHLVACEHCDSIYTRAPLAAGQVARCERCDAILYRASRLDVDRWLALTIAAAIVFVMANVCPVIYISFKGLHNEATLWASAAALAHGPAAPISVPTAMSIIIVPFLQISLLGWVLSYARFGKRAPGFERAMRMLVALRPWSMVEVCLLGILVAVIKLSGFLQVAPGAGIWATALLMILLTIIANRDIHWLWDITEPARAAEEARA</sequence>
<evidence type="ECO:0000256" key="1">
    <source>
        <dbReference type="SAM" id="Phobius"/>
    </source>
</evidence>
<evidence type="ECO:0000313" key="3">
    <source>
        <dbReference type="Proteomes" id="UP000002743"/>
    </source>
</evidence>
<dbReference type="KEGG" id="mei:Msip34_1974"/>
<dbReference type="InterPro" id="IPR007498">
    <property type="entry name" value="PqiA-like"/>
</dbReference>
<dbReference type="eggNOG" id="COG2995">
    <property type="taxonomic scope" value="Bacteria"/>
</dbReference>
<feature type="transmembrane region" description="Helical" evidence="1">
    <location>
        <begin position="167"/>
        <end position="187"/>
    </location>
</feature>
<evidence type="ECO:0000313" key="2">
    <source>
        <dbReference type="EMBL" id="ACT51216.1"/>
    </source>
</evidence>
<proteinExistence type="predicted"/>
<accession>C6X773</accession>
<reference evidence="2 3" key="2">
    <citation type="journal article" date="2011" name="J. Bacteriol.">
        <title>Genomes of three methylotrophs from a single niche uncover genetic and metabolic divergence of Methylophilaceae.</title>
        <authorList>
            <person name="Lapidus A."/>
            <person name="Clum A."/>
            <person name="Labutti K."/>
            <person name="Kaluzhnaya M.G."/>
            <person name="Lim S."/>
            <person name="Beck D.A."/>
            <person name="Glavina Del Rio T."/>
            <person name="Nolan M."/>
            <person name="Mavromatis K."/>
            <person name="Huntemann M."/>
            <person name="Lucas S."/>
            <person name="Lidstrom M.E."/>
            <person name="Ivanova N."/>
            <person name="Chistoserdova L."/>
        </authorList>
    </citation>
    <scope>NUCLEOTIDE SEQUENCE [LARGE SCALE GENOMIC DNA]</scope>
    <source>
        <strain evidence="2 3">SIP3-4</strain>
    </source>
</reference>
<dbReference type="Proteomes" id="UP000002743">
    <property type="component" value="Chromosome"/>
</dbReference>